<dbReference type="EMBL" id="QRGR01000034">
    <property type="protein sequence ID" value="RDV12558.1"/>
    <property type="molecule type" value="Genomic_DNA"/>
</dbReference>
<proteinExistence type="predicted"/>
<comment type="caution">
    <text evidence="3">The sequence shown here is derived from an EMBL/GenBank/DDBJ whole genome shotgun (WGS) entry which is preliminary data.</text>
</comment>
<evidence type="ECO:0008006" key="5">
    <source>
        <dbReference type="Google" id="ProtNLM"/>
    </source>
</evidence>
<dbReference type="OrthoDB" id="853785at2"/>
<evidence type="ECO:0000313" key="4">
    <source>
        <dbReference type="Proteomes" id="UP000256708"/>
    </source>
</evidence>
<accession>A0A3D8L586</accession>
<feature type="region of interest" description="Disordered" evidence="1">
    <location>
        <begin position="23"/>
        <end position="52"/>
    </location>
</feature>
<evidence type="ECO:0000313" key="3">
    <source>
        <dbReference type="EMBL" id="RDV12558.1"/>
    </source>
</evidence>
<organism evidence="3 4">
    <name type="scientific">Pontibacter diazotrophicus</name>
    <dbReference type="NCBI Taxonomy" id="1400979"/>
    <lineage>
        <taxon>Bacteria</taxon>
        <taxon>Pseudomonadati</taxon>
        <taxon>Bacteroidota</taxon>
        <taxon>Cytophagia</taxon>
        <taxon>Cytophagales</taxon>
        <taxon>Hymenobacteraceae</taxon>
        <taxon>Pontibacter</taxon>
    </lineage>
</organism>
<feature type="compositionally biased region" description="Low complexity" evidence="1">
    <location>
        <begin position="24"/>
        <end position="44"/>
    </location>
</feature>
<name>A0A3D8L586_9BACT</name>
<evidence type="ECO:0000256" key="2">
    <source>
        <dbReference type="SAM" id="SignalP"/>
    </source>
</evidence>
<evidence type="ECO:0000256" key="1">
    <source>
        <dbReference type="SAM" id="MobiDB-lite"/>
    </source>
</evidence>
<dbReference type="Proteomes" id="UP000256708">
    <property type="component" value="Unassembled WGS sequence"/>
</dbReference>
<keyword evidence="4" id="KW-1185">Reference proteome</keyword>
<dbReference type="AlphaFoldDB" id="A0A3D8L586"/>
<protein>
    <recommendedName>
        <fullName evidence="5">PepSY domain-containing protein</fullName>
    </recommendedName>
</protein>
<dbReference type="RefSeq" id="WP_115567864.1">
    <property type="nucleotide sequence ID" value="NZ_QRGR01000034.1"/>
</dbReference>
<sequence length="119" mass="12829">MKKATVLAIAFAAIGVFSLEANAQSTETPSTQQPQETEQTQQETGKQVITAEELPDGVKQALKSDALKEWQVSEVYKVAPVAQDAAAKSTYEILFTNAEQKRAIARFDEEGKAVAGGQE</sequence>
<reference evidence="4" key="1">
    <citation type="submission" date="2018-08" db="EMBL/GenBank/DDBJ databases">
        <authorList>
            <person name="Liu Z.-W."/>
            <person name="Du Z.-J."/>
        </authorList>
    </citation>
    <scope>NUCLEOTIDE SEQUENCE [LARGE SCALE GENOMIC DNA]</scope>
    <source>
        <strain evidence="4">H4X</strain>
    </source>
</reference>
<feature type="signal peptide" evidence="2">
    <location>
        <begin position="1"/>
        <end position="23"/>
    </location>
</feature>
<feature type="chain" id="PRO_5017809523" description="PepSY domain-containing protein" evidence="2">
    <location>
        <begin position="24"/>
        <end position="119"/>
    </location>
</feature>
<gene>
    <name evidence="3" type="ORF">DXT99_22600</name>
</gene>
<keyword evidence="2" id="KW-0732">Signal</keyword>